<feature type="compositionally biased region" description="Low complexity" evidence="1">
    <location>
        <begin position="75"/>
        <end position="111"/>
    </location>
</feature>
<comment type="caution">
    <text evidence="2">The sequence shown here is derived from an EMBL/GenBank/DDBJ whole genome shotgun (WGS) entry which is preliminary data.</text>
</comment>
<sequence>MDGSKAITEEPAKPGAFPGNYATPVSRPSRSPPQNCRRPAEELPGSLANTRSTRRRTSMQLSSSPSRCPGQPGRPLSMVSPGPSLGPSPLSSPASRPLLPLSSPLSCLTPPNVSAVLINGEQASPLQSPSPGPSHAPTQGAVAPKAEKKERKAGGLLKLLTGAAAKKKPRSPPSSPPTHNPSLAGQGATATDPTHHPHHHHHHARSGSCPMASQGRAGSLSN</sequence>
<reference evidence="2" key="1">
    <citation type="submission" date="2022-08" db="EMBL/GenBank/DDBJ databases">
        <title>Genome sequencing of akame (Lates japonicus).</title>
        <authorList>
            <person name="Hashiguchi Y."/>
            <person name="Takahashi H."/>
        </authorList>
    </citation>
    <scope>NUCLEOTIDE SEQUENCE</scope>
    <source>
        <strain evidence="2">Kochi</strain>
    </source>
</reference>
<gene>
    <name evidence="2" type="ORF">AKAME5_002452800</name>
</gene>
<accession>A0AAD3RL79</accession>
<organism evidence="2 3">
    <name type="scientific">Lates japonicus</name>
    <name type="common">Japanese lates</name>
    <dbReference type="NCBI Taxonomy" id="270547"/>
    <lineage>
        <taxon>Eukaryota</taxon>
        <taxon>Metazoa</taxon>
        <taxon>Chordata</taxon>
        <taxon>Craniata</taxon>
        <taxon>Vertebrata</taxon>
        <taxon>Euteleostomi</taxon>
        <taxon>Actinopterygii</taxon>
        <taxon>Neopterygii</taxon>
        <taxon>Teleostei</taxon>
        <taxon>Neoteleostei</taxon>
        <taxon>Acanthomorphata</taxon>
        <taxon>Carangaria</taxon>
        <taxon>Carangaria incertae sedis</taxon>
        <taxon>Centropomidae</taxon>
        <taxon>Lates</taxon>
    </lineage>
</organism>
<evidence type="ECO:0000313" key="2">
    <source>
        <dbReference type="EMBL" id="GLD73203.1"/>
    </source>
</evidence>
<evidence type="ECO:0000256" key="1">
    <source>
        <dbReference type="SAM" id="MobiDB-lite"/>
    </source>
</evidence>
<name>A0AAD3RL79_LATJO</name>
<protein>
    <submittedName>
        <fullName evidence="2">SH3 domain-containing RING finger protein 3-like protein</fullName>
    </submittedName>
</protein>
<keyword evidence="3" id="KW-1185">Reference proteome</keyword>
<feature type="compositionally biased region" description="Low complexity" evidence="1">
    <location>
        <begin position="154"/>
        <end position="164"/>
    </location>
</feature>
<feature type="region of interest" description="Disordered" evidence="1">
    <location>
        <begin position="1"/>
        <end position="222"/>
    </location>
</feature>
<dbReference type="Proteomes" id="UP001279410">
    <property type="component" value="Unassembled WGS sequence"/>
</dbReference>
<feature type="compositionally biased region" description="Basic residues" evidence="1">
    <location>
        <begin position="196"/>
        <end position="205"/>
    </location>
</feature>
<feature type="compositionally biased region" description="Polar residues" evidence="1">
    <location>
        <begin position="180"/>
        <end position="192"/>
    </location>
</feature>
<dbReference type="AlphaFoldDB" id="A0AAD3RL79"/>
<evidence type="ECO:0000313" key="3">
    <source>
        <dbReference type="Proteomes" id="UP001279410"/>
    </source>
</evidence>
<dbReference type="EMBL" id="BRZM01001443">
    <property type="protein sequence ID" value="GLD73203.1"/>
    <property type="molecule type" value="Genomic_DNA"/>
</dbReference>
<proteinExistence type="predicted"/>